<dbReference type="Proteomes" id="UP000091918">
    <property type="component" value="Unassembled WGS sequence"/>
</dbReference>
<reference evidence="1 2" key="1">
    <citation type="submission" date="2015-07" db="EMBL/GenBank/DDBJ databases">
        <title>Emmonsia species relationships and genome sequence.</title>
        <authorList>
            <person name="Cuomo C.A."/>
            <person name="Schwartz I.S."/>
            <person name="Kenyon C."/>
            <person name="de Hoog G.S."/>
            <person name="Govender N.P."/>
            <person name="Botha A."/>
            <person name="Moreno L."/>
            <person name="de Vries M."/>
            <person name="Munoz J.F."/>
            <person name="Stielow J.B."/>
        </authorList>
    </citation>
    <scope>NUCLEOTIDE SEQUENCE [LARGE SCALE GENOMIC DNA]</scope>
    <source>
        <strain evidence="1 2">CBS 136260</strain>
    </source>
</reference>
<proteinExistence type="predicted"/>
<comment type="caution">
    <text evidence="1">The sequence shown here is derived from an EMBL/GenBank/DDBJ whole genome shotgun (WGS) entry which is preliminary data.</text>
</comment>
<dbReference type="OrthoDB" id="1262810at2759"/>
<accession>A0A1B7NUE1</accession>
<dbReference type="EMBL" id="LGUA01000712">
    <property type="protein sequence ID" value="OAX80406.1"/>
    <property type="molecule type" value="Genomic_DNA"/>
</dbReference>
<dbReference type="AlphaFoldDB" id="A0A1B7NUE1"/>
<keyword evidence="2" id="KW-1185">Reference proteome</keyword>
<evidence type="ECO:0000313" key="2">
    <source>
        <dbReference type="Proteomes" id="UP000091918"/>
    </source>
</evidence>
<gene>
    <name evidence="1" type="ORF">ACJ72_05266</name>
</gene>
<organism evidence="1 2">
    <name type="scientific">Emergomyces africanus</name>
    <dbReference type="NCBI Taxonomy" id="1955775"/>
    <lineage>
        <taxon>Eukaryota</taxon>
        <taxon>Fungi</taxon>
        <taxon>Dikarya</taxon>
        <taxon>Ascomycota</taxon>
        <taxon>Pezizomycotina</taxon>
        <taxon>Eurotiomycetes</taxon>
        <taxon>Eurotiomycetidae</taxon>
        <taxon>Onygenales</taxon>
        <taxon>Ajellomycetaceae</taxon>
        <taxon>Emergomyces</taxon>
    </lineage>
</organism>
<protein>
    <submittedName>
        <fullName evidence="1">Uncharacterized protein</fullName>
    </submittedName>
</protein>
<name>A0A1B7NUE1_9EURO</name>
<evidence type="ECO:0000313" key="1">
    <source>
        <dbReference type="EMBL" id="OAX80406.1"/>
    </source>
</evidence>
<sequence>MQMQRTRIEEVAGEPNDEIYMIFRVYHLDKERISVQIYLDPESLRQAGRLIFTAESYSVLPGQL</sequence>